<keyword evidence="5 11" id="KW-0732">Signal</keyword>
<dbReference type="FunFam" id="2.10.60.10:FF:000026">
    <property type="entry name" value="Secreted Ly-6/uPAR domain-containing protein 2"/>
    <property type="match status" value="1"/>
</dbReference>
<dbReference type="Ensembl" id="ENSUPAT00010009789.1">
    <property type="protein sequence ID" value="ENSUPAP00010008530.1"/>
    <property type="gene ID" value="ENSUPAG00010006867.1"/>
</dbReference>
<reference evidence="14" key="2">
    <citation type="submission" date="2025-09" db="UniProtKB">
        <authorList>
            <consortium name="Ensembl"/>
        </authorList>
    </citation>
    <scope>IDENTIFICATION</scope>
</reference>
<dbReference type="Pfam" id="PF00087">
    <property type="entry name" value="Toxin_TOLIP"/>
    <property type="match status" value="1"/>
</dbReference>
<keyword evidence="7" id="KW-1015">Disulfide bond</keyword>
<keyword evidence="3" id="KW-1003">Cell membrane</keyword>
<dbReference type="GeneTree" id="ENSGT00730000111571"/>
<dbReference type="GO" id="GO:0005576">
    <property type="term" value="C:extracellular region"/>
    <property type="evidence" value="ECO:0007669"/>
    <property type="project" value="UniProtKB-SubCell"/>
</dbReference>
<evidence type="ECO:0000259" key="12">
    <source>
        <dbReference type="Pfam" id="PF00021"/>
    </source>
</evidence>
<evidence type="ECO:0000313" key="15">
    <source>
        <dbReference type="Proteomes" id="UP000694417"/>
    </source>
</evidence>
<dbReference type="PROSITE" id="PS00983">
    <property type="entry name" value="LY6_UPAR"/>
    <property type="match status" value="1"/>
</dbReference>
<evidence type="ECO:0000256" key="9">
    <source>
        <dbReference type="ARBA" id="ARBA00062105"/>
    </source>
</evidence>
<protein>
    <recommendedName>
        <fullName evidence="10">Secreted Ly-6/uPAR domain-containing protein 2</fullName>
    </recommendedName>
</protein>
<dbReference type="Pfam" id="PF00021">
    <property type="entry name" value="UPAR_LY6"/>
    <property type="match status" value="1"/>
</dbReference>
<keyword evidence="4" id="KW-0964">Secreted</keyword>
<dbReference type="AlphaFoldDB" id="A0A8D2GYX0"/>
<evidence type="ECO:0000256" key="11">
    <source>
        <dbReference type="SAM" id="SignalP"/>
    </source>
</evidence>
<dbReference type="InterPro" id="IPR018363">
    <property type="entry name" value="CD59_antigen_CS"/>
</dbReference>
<comment type="subcellular location">
    <subcellularLocation>
        <location evidence="1">Cell membrane</location>
    </subcellularLocation>
    <subcellularLocation>
        <location evidence="2">Secreted</location>
    </subcellularLocation>
</comment>
<keyword evidence="8" id="KW-0325">Glycoprotein</keyword>
<dbReference type="FunFam" id="2.10.60.10:FF:000003">
    <property type="entry name" value="lymphocyte antigen 6E isoform X1"/>
    <property type="match status" value="1"/>
</dbReference>
<feature type="domain" description="UPAR/Ly6" evidence="12">
    <location>
        <begin position="94"/>
        <end position="169"/>
    </location>
</feature>
<keyword evidence="6" id="KW-0472">Membrane</keyword>
<dbReference type="PANTHER" id="PTHR16983:SF14">
    <property type="entry name" value="SECRETED LY-6_UPAR DOMAIN-CONTAINING PROTEIN 2"/>
    <property type="match status" value="1"/>
</dbReference>
<evidence type="ECO:0000256" key="3">
    <source>
        <dbReference type="ARBA" id="ARBA00022475"/>
    </source>
</evidence>
<sequence length="170" mass="18316">MAPLLVLFLAALVGLPLAQALDCHVCAYNGDNCFNPMRCPAMVTYCMTTRTYYTPYKMKVSKSCVPRCFETVYDGYSKHASTTSCCQYDLSTAQGLRCHLCKGFGGCSHVSSCPGGSTHCVVIATRSPISFQDLPLVTKMCYKGCPDVPSLGLGPHVSIACCQSSLCNHD</sequence>
<dbReference type="InterPro" id="IPR035076">
    <property type="entry name" value="Toxin/TOLIP"/>
</dbReference>
<proteinExistence type="predicted"/>
<dbReference type="Proteomes" id="UP000694417">
    <property type="component" value="Unplaced"/>
</dbReference>
<dbReference type="SUPFAM" id="SSF57302">
    <property type="entry name" value="Snake toxin-like"/>
    <property type="match status" value="2"/>
</dbReference>
<name>A0A8D2GYX0_UROPR</name>
<dbReference type="Gene3D" id="2.10.60.10">
    <property type="entry name" value="CD59"/>
    <property type="match status" value="2"/>
</dbReference>
<evidence type="ECO:0000256" key="6">
    <source>
        <dbReference type="ARBA" id="ARBA00023136"/>
    </source>
</evidence>
<evidence type="ECO:0000256" key="5">
    <source>
        <dbReference type="ARBA" id="ARBA00022729"/>
    </source>
</evidence>
<organism evidence="14 15">
    <name type="scientific">Urocitellus parryii</name>
    <name type="common">Arctic ground squirrel</name>
    <name type="synonym">Spermophilus parryii</name>
    <dbReference type="NCBI Taxonomy" id="9999"/>
    <lineage>
        <taxon>Eukaryota</taxon>
        <taxon>Metazoa</taxon>
        <taxon>Chordata</taxon>
        <taxon>Craniata</taxon>
        <taxon>Vertebrata</taxon>
        <taxon>Euteleostomi</taxon>
        <taxon>Mammalia</taxon>
        <taxon>Eutheria</taxon>
        <taxon>Euarchontoglires</taxon>
        <taxon>Glires</taxon>
        <taxon>Rodentia</taxon>
        <taxon>Sciuromorpha</taxon>
        <taxon>Sciuridae</taxon>
        <taxon>Xerinae</taxon>
        <taxon>Marmotini</taxon>
        <taxon>Urocitellus</taxon>
    </lineage>
</organism>
<dbReference type="InterPro" id="IPR045860">
    <property type="entry name" value="Snake_toxin-like_sf"/>
</dbReference>
<evidence type="ECO:0000256" key="1">
    <source>
        <dbReference type="ARBA" id="ARBA00004236"/>
    </source>
</evidence>
<evidence type="ECO:0000313" key="14">
    <source>
        <dbReference type="Ensembl" id="ENSUPAP00010008530.1"/>
    </source>
</evidence>
<reference evidence="14" key="1">
    <citation type="submission" date="2025-08" db="UniProtKB">
        <authorList>
            <consortium name="Ensembl"/>
        </authorList>
    </citation>
    <scope>IDENTIFICATION</scope>
</reference>
<feature type="domain" description="Snake toxin/toxin-like" evidence="13">
    <location>
        <begin position="21"/>
        <end position="90"/>
    </location>
</feature>
<dbReference type="GO" id="GO:0005886">
    <property type="term" value="C:plasma membrane"/>
    <property type="evidence" value="ECO:0007669"/>
    <property type="project" value="UniProtKB-SubCell"/>
</dbReference>
<evidence type="ECO:0000256" key="2">
    <source>
        <dbReference type="ARBA" id="ARBA00004613"/>
    </source>
</evidence>
<evidence type="ECO:0000256" key="10">
    <source>
        <dbReference type="ARBA" id="ARBA00070739"/>
    </source>
</evidence>
<feature type="chain" id="PRO_5034887392" description="Secreted Ly-6/uPAR domain-containing protein 2" evidence="11">
    <location>
        <begin position="21"/>
        <end position="170"/>
    </location>
</feature>
<evidence type="ECO:0000259" key="13">
    <source>
        <dbReference type="Pfam" id="PF00087"/>
    </source>
</evidence>
<dbReference type="InterPro" id="IPR051110">
    <property type="entry name" value="Ly-6/neurotoxin-like_GPI-ap"/>
</dbReference>
<evidence type="ECO:0000256" key="4">
    <source>
        <dbReference type="ARBA" id="ARBA00022525"/>
    </source>
</evidence>
<dbReference type="CDD" id="cd23585">
    <property type="entry name" value="TFP_LU_ECD_LYNX1"/>
    <property type="match status" value="1"/>
</dbReference>
<feature type="signal peptide" evidence="11">
    <location>
        <begin position="1"/>
        <end position="20"/>
    </location>
</feature>
<dbReference type="PANTHER" id="PTHR16983">
    <property type="entry name" value="UPAR/LY6 DOMAIN-CONTAINING PROTEIN"/>
    <property type="match status" value="1"/>
</dbReference>
<evidence type="ECO:0000256" key="7">
    <source>
        <dbReference type="ARBA" id="ARBA00023157"/>
    </source>
</evidence>
<comment type="subunit">
    <text evidence="9">Interacts with CHRNA3, CHRNA4, CHRNA5, CHRNA7, CHRNB2 and CHRNB4. Interacts with CHRM1 and CHRM3 probably in an allosteric manner.</text>
</comment>
<accession>A0A8D2GYX0</accession>
<dbReference type="InterPro" id="IPR016054">
    <property type="entry name" value="LY6_UPA_recep-like"/>
</dbReference>
<keyword evidence="15" id="KW-1185">Reference proteome</keyword>
<evidence type="ECO:0000256" key="8">
    <source>
        <dbReference type="ARBA" id="ARBA00023180"/>
    </source>
</evidence>